<feature type="region of interest" description="Disordered" evidence="2">
    <location>
        <begin position="425"/>
        <end position="471"/>
    </location>
</feature>
<name>A0A1R2BI79_9CILI</name>
<keyword evidence="4" id="KW-1185">Reference proteome</keyword>
<evidence type="ECO:0000313" key="4">
    <source>
        <dbReference type="Proteomes" id="UP000187209"/>
    </source>
</evidence>
<keyword evidence="1" id="KW-0175">Coiled coil</keyword>
<feature type="coiled-coil region" evidence="1">
    <location>
        <begin position="217"/>
        <end position="244"/>
    </location>
</feature>
<proteinExistence type="predicted"/>
<comment type="caution">
    <text evidence="3">The sequence shown here is derived from an EMBL/GenBank/DDBJ whole genome shotgun (WGS) entry which is preliminary data.</text>
</comment>
<evidence type="ECO:0000256" key="2">
    <source>
        <dbReference type="SAM" id="MobiDB-lite"/>
    </source>
</evidence>
<protein>
    <submittedName>
        <fullName evidence="3">Uncharacterized protein</fullName>
    </submittedName>
</protein>
<feature type="compositionally biased region" description="Polar residues" evidence="2">
    <location>
        <begin position="454"/>
        <end position="471"/>
    </location>
</feature>
<organism evidence="3 4">
    <name type="scientific">Stentor coeruleus</name>
    <dbReference type="NCBI Taxonomy" id="5963"/>
    <lineage>
        <taxon>Eukaryota</taxon>
        <taxon>Sar</taxon>
        <taxon>Alveolata</taxon>
        <taxon>Ciliophora</taxon>
        <taxon>Postciliodesmatophora</taxon>
        <taxon>Heterotrichea</taxon>
        <taxon>Heterotrichida</taxon>
        <taxon>Stentoridae</taxon>
        <taxon>Stentor</taxon>
    </lineage>
</organism>
<reference evidence="3 4" key="1">
    <citation type="submission" date="2016-11" db="EMBL/GenBank/DDBJ databases">
        <title>The macronuclear genome of Stentor coeruleus: a giant cell with tiny introns.</title>
        <authorList>
            <person name="Slabodnick M."/>
            <person name="Ruby J.G."/>
            <person name="Reiff S.B."/>
            <person name="Swart E.C."/>
            <person name="Gosai S."/>
            <person name="Prabakaran S."/>
            <person name="Witkowska E."/>
            <person name="Larue G.E."/>
            <person name="Fisher S."/>
            <person name="Freeman R.M."/>
            <person name="Gunawardena J."/>
            <person name="Chu W."/>
            <person name="Stover N.A."/>
            <person name="Gregory B.D."/>
            <person name="Nowacki M."/>
            <person name="Derisi J."/>
            <person name="Roy S.W."/>
            <person name="Marshall W.F."/>
            <person name="Sood P."/>
        </authorList>
    </citation>
    <scope>NUCLEOTIDE SEQUENCE [LARGE SCALE GENOMIC DNA]</scope>
    <source>
        <strain evidence="3">WM001</strain>
    </source>
</reference>
<dbReference type="EMBL" id="MPUH01000629">
    <property type="protein sequence ID" value="OMJ76482.1"/>
    <property type="molecule type" value="Genomic_DNA"/>
</dbReference>
<feature type="coiled-coil region" evidence="1">
    <location>
        <begin position="549"/>
        <end position="601"/>
    </location>
</feature>
<evidence type="ECO:0000313" key="3">
    <source>
        <dbReference type="EMBL" id="OMJ76482.1"/>
    </source>
</evidence>
<dbReference type="Proteomes" id="UP000187209">
    <property type="component" value="Unassembled WGS sequence"/>
</dbReference>
<gene>
    <name evidence="3" type="ORF">SteCoe_24151</name>
</gene>
<evidence type="ECO:0000256" key="1">
    <source>
        <dbReference type="SAM" id="Coils"/>
    </source>
</evidence>
<sequence>MQNHINESSTMHLEDIASLNIRSLDEAYAKGRTDMLKLICDELSKTMKIKISSDSPDEAVKRIFELFSLKSTSKIIHSIELDLSDLYKLNKDIEKIISLVEQGLSDQGKLKIKNFRFDLKIKNNQYLSALKNDIAEAFGNIRELNIDENTLIYISGLKKEIEDLKDTNFNDFIVFDQNLGQSCDDSFDCYIKKDFNLTFNTQDLMTLKYQRQQKRMIAEKEWNLQEIKQMKEKYRMKVKNLDLRKLEISEYERVLNKKNLDIVKDRHEIERLREAYYIEKNRILKNYEMKTKKLNETITELAAINFNSSEGFGKISPLTETEMIYDVSYSSDNDTSFDSLIIQDGDVTVLQKRLSDLESMHKSETCPEEQEKIKREIDSLRNHVSIVKSSALLKTCAQSQKKFSNTIKTRPSPLSESAFIAKRPSPMSFHNSSNSGRMSIGSGQVPPPCPYSRSARSTMTSPKSGSQTFNFNDILPKDINEHDNAIRKYLRAQELKLKEKEEQFEKEREKWMQKWNKTPNANELIPMVKKEILELKQKSEFFDRFCRENEKRELEIKVKEEEVGKKEREIEMRLKELGDLREKFEEEKHNMMQILAKLKESLKSSR</sequence>
<feature type="compositionally biased region" description="Polar residues" evidence="2">
    <location>
        <begin position="428"/>
        <end position="437"/>
    </location>
</feature>
<accession>A0A1R2BI79</accession>
<dbReference type="AlphaFoldDB" id="A0A1R2BI79"/>